<feature type="region of interest" description="Disordered" evidence="1">
    <location>
        <begin position="127"/>
        <end position="167"/>
    </location>
</feature>
<sequence>MARRLATATIFFSLLLPIRRAKADDAHEPIAIVYTAPAFCATQQTLLAHVLARTSNARSATAGEAAREFRVHIEQRDGTLNGTLLVPGESNGTPMQHREVTSSNCADLVEALGFFIALAIDARASAPAPRPAPSLAPPPPPPPPAPLPPTPASLAPGAEPRPTPPPTRVMEAAQAVVTRARAQRSSLVLGVGAGGVLATGIAPHAAIGSRLSAHAALEASDASLFAPALSISAVTTTTVTDKTVLGGLALRWSALEGVFCPIAIVSRFAVLRPCALFEWGVLRGDGAGIPNAQRNDAPWLAVGTLGRAELPLGYGLHLDVEAGVAAPLVRQRFDFTSGATAFSTPALGARAALALAARF</sequence>
<dbReference type="GO" id="GO:0016787">
    <property type="term" value="F:hydrolase activity"/>
    <property type="evidence" value="ECO:0007669"/>
    <property type="project" value="UniProtKB-KW"/>
</dbReference>
<proteinExistence type="predicted"/>
<feature type="signal peptide" evidence="2">
    <location>
        <begin position="1"/>
        <end position="23"/>
    </location>
</feature>
<dbReference type="Proteomes" id="UP000064967">
    <property type="component" value="Chromosome"/>
</dbReference>
<accession>A0A0K1QDT2</accession>
<dbReference type="STRING" id="1391654.AKJ09_10582"/>
<organism evidence="3 4">
    <name type="scientific">Labilithrix luteola</name>
    <dbReference type="NCBI Taxonomy" id="1391654"/>
    <lineage>
        <taxon>Bacteria</taxon>
        <taxon>Pseudomonadati</taxon>
        <taxon>Myxococcota</taxon>
        <taxon>Polyangia</taxon>
        <taxon>Polyangiales</taxon>
        <taxon>Labilitrichaceae</taxon>
        <taxon>Labilithrix</taxon>
    </lineage>
</organism>
<dbReference type="RefSeq" id="WP_146654608.1">
    <property type="nucleotide sequence ID" value="NZ_CP012333.1"/>
</dbReference>
<keyword evidence="2" id="KW-0732">Signal</keyword>
<name>A0A0K1QDT2_9BACT</name>
<reference evidence="3 4" key="1">
    <citation type="submission" date="2015-08" db="EMBL/GenBank/DDBJ databases">
        <authorList>
            <person name="Babu N.S."/>
            <person name="Beckwith C.J."/>
            <person name="Beseler K.G."/>
            <person name="Brison A."/>
            <person name="Carone J.V."/>
            <person name="Caskin T.P."/>
            <person name="Diamond M."/>
            <person name="Durham M.E."/>
            <person name="Foxe J.M."/>
            <person name="Go M."/>
            <person name="Henderson B.A."/>
            <person name="Jones I.B."/>
            <person name="McGettigan J.A."/>
            <person name="Micheletti S.J."/>
            <person name="Nasrallah M.E."/>
            <person name="Ortiz D."/>
            <person name="Piller C.R."/>
            <person name="Privatt S.R."/>
            <person name="Schneider S.L."/>
            <person name="Sharp S."/>
            <person name="Smith T.C."/>
            <person name="Stanton J.D."/>
            <person name="Ullery H.E."/>
            <person name="Wilson R.J."/>
            <person name="Serrano M.G."/>
            <person name="Buck G."/>
            <person name="Lee V."/>
            <person name="Wang Y."/>
            <person name="Carvalho R."/>
            <person name="Voegtly L."/>
            <person name="Shi R."/>
            <person name="Duckworth R."/>
            <person name="Johnson A."/>
            <person name="Loviza R."/>
            <person name="Walstead R."/>
            <person name="Shah Z."/>
            <person name="Kiflezghi M."/>
            <person name="Wade K."/>
            <person name="Ball S.L."/>
            <person name="Bradley K.W."/>
            <person name="Asai D.J."/>
            <person name="Bowman C.A."/>
            <person name="Russell D.A."/>
            <person name="Pope W.H."/>
            <person name="Jacobs-Sera D."/>
            <person name="Hendrix R.W."/>
            <person name="Hatfull G.F."/>
        </authorList>
    </citation>
    <scope>NUCLEOTIDE SEQUENCE [LARGE SCALE GENOMIC DNA]</scope>
    <source>
        <strain evidence="3 4">DSM 27648</strain>
    </source>
</reference>
<keyword evidence="3" id="KW-0378">Hydrolase</keyword>
<evidence type="ECO:0000313" key="3">
    <source>
        <dbReference type="EMBL" id="AKV03919.1"/>
    </source>
</evidence>
<dbReference type="KEGG" id="llu:AKJ09_10582"/>
<dbReference type="EMBL" id="CP012333">
    <property type="protein sequence ID" value="AKV03919.1"/>
    <property type="molecule type" value="Genomic_DNA"/>
</dbReference>
<feature type="compositionally biased region" description="Pro residues" evidence="1">
    <location>
        <begin position="128"/>
        <end position="151"/>
    </location>
</feature>
<keyword evidence="4" id="KW-1185">Reference proteome</keyword>
<gene>
    <name evidence="3" type="ORF">AKJ09_10582</name>
</gene>
<protein>
    <submittedName>
        <fullName evidence="3">Type II/IV secretion system ATP hydrolase TadA/VirB11/CpaF, TadA subfamily</fullName>
    </submittedName>
</protein>
<evidence type="ECO:0000256" key="1">
    <source>
        <dbReference type="SAM" id="MobiDB-lite"/>
    </source>
</evidence>
<feature type="chain" id="PRO_5005467032" evidence="2">
    <location>
        <begin position="24"/>
        <end position="359"/>
    </location>
</feature>
<evidence type="ECO:0000313" key="4">
    <source>
        <dbReference type="Proteomes" id="UP000064967"/>
    </source>
</evidence>
<evidence type="ECO:0000256" key="2">
    <source>
        <dbReference type="SAM" id="SignalP"/>
    </source>
</evidence>
<dbReference type="AlphaFoldDB" id="A0A0K1QDT2"/>